<sequence>MLKNEFVDLLCQVWHNRLTPDNVRKGFSHVGIYPCDRTRYPVSRFDAEKLTRYKSLKQTGRPMHNCDENNECATAEPFENPNNSTESLPLGHLTPGTSTCDEPRDQEILLAKCDQTMSKPSSS</sequence>
<accession>A0A1B6KGF8</accession>
<evidence type="ECO:0000313" key="2">
    <source>
        <dbReference type="EMBL" id="JAT10516.1"/>
    </source>
</evidence>
<name>A0A1B6KGF8_9HEMI</name>
<dbReference type="EMBL" id="GEBQ01029461">
    <property type="protein sequence ID" value="JAT10516.1"/>
    <property type="molecule type" value="Transcribed_RNA"/>
</dbReference>
<gene>
    <name evidence="2" type="ORF">g.54335</name>
</gene>
<feature type="region of interest" description="Disordered" evidence="1">
    <location>
        <begin position="59"/>
        <end position="104"/>
    </location>
</feature>
<feature type="non-terminal residue" evidence="2">
    <location>
        <position position="123"/>
    </location>
</feature>
<protein>
    <submittedName>
        <fullName evidence="2">Uncharacterized protein</fullName>
    </submittedName>
</protein>
<reference evidence="2" key="1">
    <citation type="submission" date="2015-11" db="EMBL/GenBank/DDBJ databases">
        <title>De novo transcriptome assembly of four potential Pierce s Disease insect vectors from Arizona vineyards.</title>
        <authorList>
            <person name="Tassone E.E."/>
        </authorList>
    </citation>
    <scope>NUCLEOTIDE SEQUENCE</scope>
</reference>
<proteinExistence type="predicted"/>
<organism evidence="2">
    <name type="scientific">Graphocephala atropunctata</name>
    <dbReference type="NCBI Taxonomy" id="36148"/>
    <lineage>
        <taxon>Eukaryota</taxon>
        <taxon>Metazoa</taxon>
        <taxon>Ecdysozoa</taxon>
        <taxon>Arthropoda</taxon>
        <taxon>Hexapoda</taxon>
        <taxon>Insecta</taxon>
        <taxon>Pterygota</taxon>
        <taxon>Neoptera</taxon>
        <taxon>Paraneoptera</taxon>
        <taxon>Hemiptera</taxon>
        <taxon>Auchenorrhyncha</taxon>
        <taxon>Membracoidea</taxon>
        <taxon>Cicadellidae</taxon>
        <taxon>Cicadellinae</taxon>
        <taxon>Cicadellini</taxon>
        <taxon>Graphocephala</taxon>
    </lineage>
</organism>
<dbReference type="AlphaFoldDB" id="A0A1B6KGF8"/>
<evidence type="ECO:0000256" key="1">
    <source>
        <dbReference type="SAM" id="MobiDB-lite"/>
    </source>
</evidence>